<sequence>MNYSEGGIEDAMGQSTVNKVGIILSVIFLLIAIGTFFGAANNVYLVGATGAAGAEAVHHLQRGMFFLLWSFGSFALCTICAFAALAFRGRSAAVASPAYK</sequence>
<dbReference type="Proteomes" id="UP001211044">
    <property type="component" value="Chromosome"/>
</dbReference>
<feature type="transmembrane region" description="Helical" evidence="1">
    <location>
        <begin position="20"/>
        <end position="44"/>
    </location>
</feature>
<dbReference type="AlphaFoldDB" id="A0AB38XNN7"/>
<dbReference type="RefSeq" id="WP_141740495.1">
    <property type="nucleotide sequence ID" value="NZ_CP116394.1"/>
</dbReference>
<dbReference type="EMBL" id="CP116394">
    <property type="protein sequence ID" value="WCE45975.1"/>
    <property type="molecule type" value="Genomic_DNA"/>
</dbReference>
<dbReference type="KEGG" id="wne:PIG85_10080"/>
<reference evidence="2" key="1">
    <citation type="submission" date="2023-01" db="EMBL/GenBank/DDBJ databases">
        <title>Comparative Genomic Analysis of the Clinically-Derived Winkia Strain NY0527 Provides Evidence into the Taxonomic Reassignment of Winkia neuii and Characterizes Their Virulence Traits.</title>
        <authorList>
            <person name="Cai X."/>
            <person name="Peng Y."/>
            <person name="Li M."/>
            <person name="Qiu Y."/>
            <person name="Wang Y."/>
            <person name="Xu L."/>
            <person name="Hou Q."/>
        </authorList>
    </citation>
    <scope>NUCLEOTIDE SEQUENCE</scope>
    <source>
        <strain evidence="2">NY0527</strain>
    </source>
</reference>
<keyword evidence="1" id="KW-1133">Transmembrane helix</keyword>
<evidence type="ECO:0000313" key="3">
    <source>
        <dbReference type="Proteomes" id="UP001211044"/>
    </source>
</evidence>
<proteinExistence type="predicted"/>
<feature type="transmembrane region" description="Helical" evidence="1">
    <location>
        <begin position="64"/>
        <end position="87"/>
    </location>
</feature>
<organism evidence="2 3">
    <name type="scientific">Winkia neuii subsp. anitrata</name>
    <dbReference type="NCBI Taxonomy" id="29318"/>
    <lineage>
        <taxon>Bacteria</taxon>
        <taxon>Bacillati</taxon>
        <taxon>Actinomycetota</taxon>
        <taxon>Actinomycetes</taxon>
        <taxon>Actinomycetales</taxon>
        <taxon>Actinomycetaceae</taxon>
        <taxon>Winkia</taxon>
    </lineage>
</organism>
<gene>
    <name evidence="2" type="ORF">PIG85_10080</name>
</gene>
<keyword evidence="1" id="KW-0812">Transmembrane</keyword>
<keyword evidence="1" id="KW-0472">Membrane</keyword>
<name>A0AB38XNN7_9ACTO</name>
<protein>
    <submittedName>
        <fullName evidence="2">Uncharacterized protein</fullName>
    </submittedName>
</protein>
<evidence type="ECO:0000313" key="2">
    <source>
        <dbReference type="EMBL" id="WCE45975.1"/>
    </source>
</evidence>
<evidence type="ECO:0000256" key="1">
    <source>
        <dbReference type="SAM" id="Phobius"/>
    </source>
</evidence>
<accession>A0AB38XNN7</accession>